<evidence type="ECO:0000256" key="2">
    <source>
        <dbReference type="ARBA" id="ARBA00022475"/>
    </source>
</evidence>
<evidence type="ECO:0000256" key="10">
    <source>
        <dbReference type="ARBA" id="ARBA00023136"/>
    </source>
</evidence>
<dbReference type="InterPro" id="IPR019428">
    <property type="entry name" value="7TM_GPCR_serpentine_rcpt_Str"/>
</dbReference>
<dbReference type="AlphaFoldDB" id="A0A8S1EYP5"/>
<evidence type="ECO:0000256" key="1">
    <source>
        <dbReference type="ARBA" id="ARBA00004272"/>
    </source>
</evidence>
<evidence type="ECO:0000256" key="13">
    <source>
        <dbReference type="ARBA" id="ARBA00023273"/>
    </source>
</evidence>
<dbReference type="GO" id="GO:0006935">
    <property type="term" value="P:chemotaxis"/>
    <property type="evidence" value="ECO:0007669"/>
    <property type="project" value="UniProtKB-KW"/>
</dbReference>
<evidence type="ECO:0000313" key="20">
    <source>
        <dbReference type="EMBL" id="CAB3403208.1"/>
    </source>
</evidence>
<evidence type="ECO:0000256" key="18">
    <source>
        <dbReference type="SAM" id="Phobius"/>
    </source>
</evidence>
<dbReference type="OrthoDB" id="5772266at2759"/>
<feature type="domain" description="Galectin" evidence="19">
    <location>
        <begin position="1"/>
        <end position="128"/>
    </location>
</feature>
<feature type="transmembrane region" description="Helical" evidence="18">
    <location>
        <begin position="273"/>
        <end position="293"/>
    </location>
</feature>
<feature type="transmembrane region" description="Helical" evidence="18">
    <location>
        <begin position="341"/>
        <end position="369"/>
    </location>
</feature>
<proteinExistence type="inferred from homology"/>
<evidence type="ECO:0000256" key="11">
    <source>
        <dbReference type="ARBA" id="ARBA00023170"/>
    </source>
</evidence>
<evidence type="ECO:0000256" key="5">
    <source>
        <dbReference type="ARBA" id="ARBA00022692"/>
    </source>
</evidence>
<keyword evidence="13" id="KW-0966">Cell projection</keyword>
<evidence type="ECO:0000256" key="8">
    <source>
        <dbReference type="ARBA" id="ARBA00022989"/>
    </source>
</evidence>
<dbReference type="Pfam" id="PF00337">
    <property type="entry name" value="Gal-bind_lectin"/>
    <property type="match status" value="1"/>
</dbReference>
<feature type="transmembrane region" description="Helical" evidence="18">
    <location>
        <begin position="229"/>
        <end position="252"/>
    </location>
</feature>
<evidence type="ECO:0000313" key="21">
    <source>
        <dbReference type="Proteomes" id="UP000494206"/>
    </source>
</evidence>
<reference evidence="20 21" key="1">
    <citation type="submission" date="2020-04" db="EMBL/GenBank/DDBJ databases">
        <authorList>
            <person name="Laetsch R D."/>
            <person name="Stevens L."/>
            <person name="Kumar S."/>
            <person name="Blaxter L. M."/>
        </authorList>
    </citation>
    <scope>NUCLEOTIDE SEQUENCE [LARGE SCALE GENOMIC DNA]</scope>
</reference>
<comment type="similarity">
    <text evidence="15">Belongs to the nematode receptor-like protein str family.</text>
</comment>
<dbReference type="GO" id="GO:0038022">
    <property type="term" value="F:G protein-coupled olfactory receptor activity"/>
    <property type="evidence" value="ECO:0007669"/>
    <property type="project" value="TreeGrafter"/>
</dbReference>
<dbReference type="SUPFAM" id="SSF49899">
    <property type="entry name" value="Concanavalin A-like lectins/glucanases"/>
    <property type="match status" value="1"/>
</dbReference>
<comment type="subunit">
    <text evidence="16">Interacts with odr-4.</text>
</comment>
<dbReference type="Proteomes" id="UP000494206">
    <property type="component" value="Unassembled WGS sequence"/>
</dbReference>
<dbReference type="EMBL" id="CADEPM010000003">
    <property type="protein sequence ID" value="CAB3403208.1"/>
    <property type="molecule type" value="Genomic_DNA"/>
</dbReference>
<dbReference type="Gene3D" id="2.60.120.200">
    <property type="match status" value="1"/>
</dbReference>
<evidence type="ECO:0000256" key="12">
    <source>
        <dbReference type="ARBA" id="ARBA00023180"/>
    </source>
</evidence>
<keyword evidence="6" id="KW-0552">Olfaction</keyword>
<name>A0A8S1EYP5_9PELO</name>
<evidence type="ECO:0000256" key="14">
    <source>
        <dbReference type="ARBA" id="ARBA00054965"/>
    </source>
</evidence>
<keyword evidence="5 18" id="KW-0812">Transmembrane</keyword>
<keyword evidence="12" id="KW-0325">Glycoprotein</keyword>
<organism evidence="20 21">
    <name type="scientific">Caenorhabditis bovis</name>
    <dbReference type="NCBI Taxonomy" id="2654633"/>
    <lineage>
        <taxon>Eukaryota</taxon>
        <taxon>Metazoa</taxon>
        <taxon>Ecdysozoa</taxon>
        <taxon>Nematoda</taxon>
        <taxon>Chromadorea</taxon>
        <taxon>Rhabditida</taxon>
        <taxon>Rhabditina</taxon>
        <taxon>Rhabditomorpha</taxon>
        <taxon>Rhabditoidea</taxon>
        <taxon>Rhabditidae</taxon>
        <taxon>Peloderinae</taxon>
        <taxon>Caenorhabditis</taxon>
    </lineage>
</organism>
<feature type="transmembrane region" description="Helical" evidence="18">
    <location>
        <begin position="390"/>
        <end position="415"/>
    </location>
</feature>
<evidence type="ECO:0000256" key="6">
    <source>
        <dbReference type="ARBA" id="ARBA00022725"/>
    </source>
</evidence>
<evidence type="ECO:0000256" key="9">
    <source>
        <dbReference type="ARBA" id="ARBA00023069"/>
    </source>
</evidence>
<comment type="caution">
    <text evidence="20">The sequence shown here is derived from an EMBL/GenBank/DDBJ whole genome shotgun (WGS) entry which is preliminary data.</text>
</comment>
<keyword evidence="10 18" id="KW-0472">Membrane</keyword>
<keyword evidence="4" id="KW-0716">Sensory transduction</keyword>
<protein>
    <recommendedName>
        <fullName evidence="17">Galectin</fullName>
    </recommendedName>
</protein>
<dbReference type="SMART" id="SM00908">
    <property type="entry name" value="Gal-bind_lectin"/>
    <property type="match status" value="1"/>
</dbReference>
<dbReference type="GO" id="GO:0042048">
    <property type="term" value="P:olfactory behavior"/>
    <property type="evidence" value="ECO:0007669"/>
    <property type="project" value="TreeGrafter"/>
</dbReference>
<keyword evidence="11" id="KW-0675">Receptor</keyword>
<evidence type="ECO:0000256" key="7">
    <source>
        <dbReference type="ARBA" id="ARBA00022734"/>
    </source>
</evidence>
<keyword evidence="7 17" id="KW-0430">Lectin</keyword>
<comment type="function">
    <text evidence="14">An odorant receptor which affects chemotaxis to the volatile odorant diacetyl. Specifies AWA neuronal cell fate via the odr-7 pathway.</text>
</comment>
<feature type="transmembrane region" description="Helical" evidence="18">
    <location>
        <begin position="182"/>
        <end position="201"/>
    </location>
</feature>
<gene>
    <name evidence="20" type="ORF">CBOVIS_LOCUS5712</name>
</gene>
<dbReference type="PROSITE" id="PS51304">
    <property type="entry name" value="GALECTIN"/>
    <property type="match status" value="1"/>
</dbReference>
<dbReference type="FunFam" id="1.20.1070.10:FF:000128">
    <property type="entry name" value="Seven TM Receptor"/>
    <property type="match status" value="1"/>
</dbReference>
<evidence type="ECO:0000259" key="19">
    <source>
        <dbReference type="PROSITE" id="PS51304"/>
    </source>
</evidence>
<dbReference type="SUPFAM" id="SSF81321">
    <property type="entry name" value="Family A G protein-coupled receptor-like"/>
    <property type="match status" value="1"/>
</dbReference>
<dbReference type="PANTHER" id="PTHR22943:SF248">
    <property type="entry name" value="SEVEN TM RECEPTOR"/>
    <property type="match status" value="1"/>
</dbReference>
<accession>A0A8S1EYP5</accession>
<keyword evidence="2" id="KW-1003">Cell membrane</keyword>
<dbReference type="InterPro" id="IPR013320">
    <property type="entry name" value="ConA-like_dom_sf"/>
</dbReference>
<dbReference type="InterPro" id="IPR001079">
    <property type="entry name" value="Galectin_CRD"/>
</dbReference>
<dbReference type="PANTHER" id="PTHR22943">
    <property type="entry name" value="7-TRANSMEMBRANE DOMAIN RECEPTOR C.ELEGANS"/>
    <property type="match status" value="1"/>
</dbReference>
<feature type="transmembrane region" description="Helical" evidence="18">
    <location>
        <begin position="153"/>
        <end position="170"/>
    </location>
</feature>
<keyword evidence="9" id="KW-0969">Cilium</keyword>
<evidence type="ECO:0000256" key="4">
    <source>
        <dbReference type="ARBA" id="ARBA00022606"/>
    </source>
</evidence>
<comment type="subcellular location">
    <subcellularLocation>
        <location evidence="1">Cell projection</location>
        <location evidence="1">Cilium membrane</location>
        <topology evidence="1">Multi-pass membrane protein</topology>
    </subcellularLocation>
</comment>
<evidence type="ECO:0000256" key="15">
    <source>
        <dbReference type="ARBA" id="ARBA00061678"/>
    </source>
</evidence>
<dbReference type="GO" id="GO:0060170">
    <property type="term" value="C:ciliary membrane"/>
    <property type="evidence" value="ECO:0007669"/>
    <property type="project" value="UniProtKB-SubCell"/>
</dbReference>
<sequence length="480" mass="54952">MADGDEFIVTAQLFEQNELSMKRFTINLHASNGAIPLHLRYDFQAPGQSEKIIMSSLSGGKWSAEKTSASPFNPGQHVEIHVKRIGNIYEITLTDGVVLTFPHRLTASEYPTIFTYQGDLKISKIQIMFHSEFSGQQQNMASFNKLRAVSQKFFGYQSILLNTYLLFLIHSRSPKQLGTYKYMMLYIAYFEMAYSVVDLITEPFMHSYRTTFAVLTDTNNSIFGNEFNLILIAFYGGFYGFSMAIFAVHFIFRYGITQSSIREKFFKGSLIAIWFLIPFVFGQVWMAVCLIYIPNRPQMSMFIRKTILDNYGLMMENIAYVGAYYYQTNDEGITYTDFDSFFGIGILFMEIISSMFCVLYFGILCYYKISNEMSEIAVMSRKMKTFQKQLFNALVVQTIIPVILMYIPVTVIFLFPALDVNFTLAANSCAVTISVYPAIDPLPTILIIDAYRKATFASLFWAPTIPSYRFLILSGCQNDQ</sequence>
<evidence type="ECO:0000256" key="16">
    <source>
        <dbReference type="ARBA" id="ARBA00064300"/>
    </source>
</evidence>
<keyword evidence="21" id="KW-1185">Reference proteome</keyword>
<dbReference type="GO" id="GO:0030246">
    <property type="term" value="F:carbohydrate binding"/>
    <property type="evidence" value="ECO:0007669"/>
    <property type="project" value="UniProtKB-UniRule"/>
</dbReference>
<dbReference type="Pfam" id="PF10326">
    <property type="entry name" value="7TM_GPCR_Str"/>
    <property type="match status" value="1"/>
</dbReference>
<keyword evidence="3" id="KW-0145">Chemotaxis</keyword>
<evidence type="ECO:0000256" key="17">
    <source>
        <dbReference type="RuleBase" id="RU102079"/>
    </source>
</evidence>
<keyword evidence="8 18" id="KW-1133">Transmembrane helix</keyword>
<evidence type="ECO:0000256" key="3">
    <source>
        <dbReference type="ARBA" id="ARBA00022500"/>
    </source>
</evidence>
<dbReference type="SMART" id="SM00276">
    <property type="entry name" value="GLECT"/>
    <property type="match status" value="1"/>
</dbReference>